<reference evidence="2" key="1">
    <citation type="journal article" date="2022" name="ISME J.">
        <title>A general approach to explore prokaryotic protein glycosylation reveals the unique surface layer modulation of an anammox bacterium.</title>
        <authorList>
            <person name="Pabst M."/>
            <person name="Grouzdev D.S."/>
            <person name="Lawson C.E."/>
            <person name="Kleikamp H.B.C."/>
            <person name="de Ram C."/>
            <person name="Louwen R."/>
            <person name="Lin Y.M."/>
            <person name="Lucker S."/>
            <person name="van Loosdrecht M.C.M."/>
            <person name="Laureni M."/>
        </authorList>
    </citation>
    <scope>NUCLEOTIDE SEQUENCE</scope>
    <source>
        <strain evidence="2">BROCD043</strain>
    </source>
</reference>
<proteinExistence type="predicted"/>
<dbReference type="AlphaFoldDB" id="A0A952DVW0"/>
<name>A0A952DVW0_9BACT</name>
<evidence type="ECO:0000256" key="1">
    <source>
        <dbReference type="SAM" id="Phobius"/>
    </source>
</evidence>
<sequence>MNDLASAEYTIILAILKIGAIVYTLLHLLTMLVISKQTLVVGRLVKTKLRVPIMIYAALHVILLFLILILAVVVNPAR</sequence>
<keyword evidence="1" id="KW-0472">Membrane</keyword>
<evidence type="ECO:0000313" key="3">
    <source>
        <dbReference type="Proteomes" id="UP000781173"/>
    </source>
</evidence>
<gene>
    <name evidence="2" type="ORF">H3C67_04470</name>
</gene>
<keyword evidence="1" id="KW-1133">Transmembrane helix</keyword>
<accession>A0A952DVW0</accession>
<comment type="caution">
    <text evidence="2">The sequence shown here is derived from an EMBL/GenBank/DDBJ whole genome shotgun (WGS) entry which is preliminary data.</text>
</comment>
<feature type="transmembrane region" description="Helical" evidence="1">
    <location>
        <begin position="12"/>
        <end position="34"/>
    </location>
</feature>
<organism evidence="2 3">
    <name type="scientific">Candidatus Dojkabacteria bacterium</name>
    <dbReference type="NCBI Taxonomy" id="2099670"/>
    <lineage>
        <taxon>Bacteria</taxon>
        <taxon>Candidatus Dojkabacteria</taxon>
    </lineage>
</organism>
<feature type="transmembrane region" description="Helical" evidence="1">
    <location>
        <begin position="55"/>
        <end position="74"/>
    </location>
</feature>
<evidence type="ECO:0000313" key="2">
    <source>
        <dbReference type="EMBL" id="MBW7954017.1"/>
    </source>
</evidence>
<dbReference type="EMBL" id="JACFOF010000013">
    <property type="protein sequence ID" value="MBW7954017.1"/>
    <property type="molecule type" value="Genomic_DNA"/>
</dbReference>
<keyword evidence="1" id="KW-0812">Transmembrane</keyword>
<protein>
    <submittedName>
        <fullName evidence="2">Uncharacterized protein</fullName>
    </submittedName>
</protein>
<dbReference type="Proteomes" id="UP000781173">
    <property type="component" value="Unassembled WGS sequence"/>
</dbReference>